<evidence type="ECO:0000313" key="4">
    <source>
        <dbReference type="Proteomes" id="UP001202831"/>
    </source>
</evidence>
<evidence type="ECO:0008006" key="5">
    <source>
        <dbReference type="Google" id="ProtNLM"/>
    </source>
</evidence>
<feature type="chain" id="PRO_5045051768" description="Cytochrome c domain-containing protein" evidence="2">
    <location>
        <begin position="23"/>
        <end position="393"/>
    </location>
</feature>
<gene>
    <name evidence="3" type="ORF">L2725_18485</name>
</gene>
<dbReference type="RefSeq" id="WP_249250309.1">
    <property type="nucleotide sequence ID" value="NZ_JAKIKT010000008.1"/>
</dbReference>
<keyword evidence="4" id="KW-1185">Reference proteome</keyword>
<accession>A0ABT0NBA5</accession>
<evidence type="ECO:0000256" key="1">
    <source>
        <dbReference type="SAM" id="MobiDB-lite"/>
    </source>
</evidence>
<keyword evidence="2" id="KW-0732">Signal</keyword>
<feature type="region of interest" description="Disordered" evidence="1">
    <location>
        <begin position="23"/>
        <end position="56"/>
    </location>
</feature>
<protein>
    <recommendedName>
        <fullName evidence="5">Cytochrome c domain-containing protein</fullName>
    </recommendedName>
</protein>
<feature type="compositionally biased region" description="Pro residues" evidence="1">
    <location>
        <begin position="33"/>
        <end position="44"/>
    </location>
</feature>
<organism evidence="3 4">
    <name type="scientific">Shewanella corallii</name>
    <dbReference type="NCBI Taxonomy" id="560080"/>
    <lineage>
        <taxon>Bacteria</taxon>
        <taxon>Pseudomonadati</taxon>
        <taxon>Pseudomonadota</taxon>
        <taxon>Gammaproteobacteria</taxon>
        <taxon>Alteromonadales</taxon>
        <taxon>Shewanellaceae</taxon>
        <taxon>Shewanella</taxon>
    </lineage>
</organism>
<dbReference type="InterPro" id="IPR022269">
    <property type="entry name" value="SO_2930-like_C"/>
</dbReference>
<evidence type="ECO:0000256" key="2">
    <source>
        <dbReference type="SAM" id="SignalP"/>
    </source>
</evidence>
<proteinExistence type="predicted"/>
<feature type="signal peptide" evidence="2">
    <location>
        <begin position="1"/>
        <end position="22"/>
    </location>
</feature>
<reference evidence="3 4" key="1">
    <citation type="submission" date="2022-01" db="EMBL/GenBank/DDBJ databases">
        <title>Whole genome-based taxonomy of the Shewanellaceae.</title>
        <authorList>
            <person name="Martin-Rodriguez A.J."/>
        </authorList>
    </citation>
    <scope>NUCLEOTIDE SEQUENCE [LARGE SCALE GENOMIC DNA]</scope>
    <source>
        <strain evidence="3 4">DSM 21332</strain>
    </source>
</reference>
<dbReference type="Proteomes" id="UP001202831">
    <property type="component" value="Unassembled WGS sequence"/>
</dbReference>
<comment type="caution">
    <text evidence="3">The sequence shown here is derived from an EMBL/GenBank/DDBJ whole genome shotgun (WGS) entry which is preliminary data.</text>
</comment>
<dbReference type="EMBL" id="JAKIKT010000008">
    <property type="protein sequence ID" value="MCL2915746.1"/>
    <property type="molecule type" value="Genomic_DNA"/>
</dbReference>
<dbReference type="PROSITE" id="PS51257">
    <property type="entry name" value="PROKAR_LIPOPROTEIN"/>
    <property type="match status" value="1"/>
</dbReference>
<name>A0ABT0NBA5_9GAMM</name>
<sequence length="393" mass="41914">MNKESILTAAALLLLSACGGGGDDNASANETPAPTPPTVTPAPPEGSSSPCDSGDGGVNWTALAEADCEDLSQYGLFRNEQDPSSDAHAPGFAYQLATELFSNYASKYRFIFLPEGSSISYRDQEALSFPTGTVLVKTFALPADTQVQEPENETLIETRLLIKRASGWTSLPYRWQDGKATLAVAGGSVSHTLNRQGESLTFDYAIPSRAECKVCHQQTNEAGTSIIAPIGVQPWLLNTNNESGQNQLAQWQSSGLITGLPELADISSSGAIADTSSPLQDRAKGYLAVNCAHCHSDTGYASVSGLRLGFFVDHTSFKYGICKQPPGWDGGARGLDYDIVPGNAEHSIVVYRQQLNEPKDRMPPLGRAISHTEGVELVSEWIDSLPLSLGSCN</sequence>
<evidence type="ECO:0000313" key="3">
    <source>
        <dbReference type="EMBL" id="MCL2915746.1"/>
    </source>
</evidence>
<dbReference type="NCBIfam" id="TIGR03806">
    <property type="entry name" value="chp_HNE_0200"/>
    <property type="match status" value="1"/>
</dbReference>